<keyword evidence="2" id="KW-0813">Transport</keyword>
<reference evidence="15 16" key="1">
    <citation type="journal article" date="2017" name="Curr. Biol.">
        <title>Genome architecture and evolution of a unichromosomal asexual nematode.</title>
        <authorList>
            <person name="Fradin H."/>
            <person name="Zegar C."/>
            <person name="Gutwein M."/>
            <person name="Lucas J."/>
            <person name="Kovtun M."/>
            <person name="Corcoran D."/>
            <person name="Baugh L.R."/>
            <person name="Kiontke K."/>
            <person name="Gunsalus K."/>
            <person name="Fitch D.H."/>
            <person name="Piano F."/>
        </authorList>
    </citation>
    <scope>NUCLEOTIDE SEQUENCE [LARGE SCALE GENOMIC DNA]</scope>
    <source>
        <strain evidence="15">PF1309</strain>
    </source>
</reference>
<dbReference type="SUPFAM" id="SSF56935">
    <property type="entry name" value="Porins"/>
    <property type="match status" value="1"/>
</dbReference>
<dbReference type="PROSITE" id="PS52016">
    <property type="entry name" value="TONB_DEPENDENT_REC_3"/>
    <property type="match status" value="1"/>
</dbReference>
<dbReference type="Pfam" id="PF00593">
    <property type="entry name" value="TonB_dep_Rec_b-barrel"/>
    <property type="match status" value="1"/>
</dbReference>
<keyword evidence="8" id="KW-0798">TonB box</keyword>
<evidence type="ECO:0000256" key="2">
    <source>
        <dbReference type="ARBA" id="ARBA00022448"/>
    </source>
</evidence>
<evidence type="ECO:0000313" key="15">
    <source>
        <dbReference type="EMBL" id="PAV71003.1"/>
    </source>
</evidence>
<dbReference type="Pfam" id="PF07715">
    <property type="entry name" value="Plug"/>
    <property type="match status" value="1"/>
</dbReference>
<feature type="compositionally biased region" description="Basic and acidic residues" evidence="11">
    <location>
        <begin position="851"/>
        <end position="868"/>
    </location>
</feature>
<dbReference type="EMBL" id="LIAE01009139">
    <property type="protein sequence ID" value="PAV71003.1"/>
    <property type="molecule type" value="Genomic_DNA"/>
</dbReference>
<dbReference type="OrthoDB" id="10579619at2759"/>
<evidence type="ECO:0000256" key="11">
    <source>
        <dbReference type="SAM" id="MobiDB-lite"/>
    </source>
</evidence>
<dbReference type="Proteomes" id="UP000218231">
    <property type="component" value="Unassembled WGS sequence"/>
</dbReference>
<evidence type="ECO:0000256" key="8">
    <source>
        <dbReference type="ARBA" id="ARBA00023077"/>
    </source>
</evidence>
<dbReference type="Gene3D" id="2.40.170.20">
    <property type="entry name" value="TonB-dependent receptor, beta-barrel domain"/>
    <property type="match status" value="1"/>
</dbReference>
<evidence type="ECO:0000259" key="13">
    <source>
        <dbReference type="Pfam" id="PF00593"/>
    </source>
</evidence>
<dbReference type="PANTHER" id="PTHR32552:SF89">
    <property type="entry name" value="CATECHOLATE SIDEROPHORE RECEPTOR FIU"/>
    <property type="match status" value="1"/>
</dbReference>
<keyword evidence="3" id="KW-0410">Iron transport</keyword>
<evidence type="ECO:0000256" key="5">
    <source>
        <dbReference type="ARBA" id="ARBA00022729"/>
    </source>
</evidence>
<keyword evidence="7" id="KW-0406">Ion transport</keyword>
<evidence type="ECO:0000256" key="7">
    <source>
        <dbReference type="ARBA" id="ARBA00023065"/>
    </source>
</evidence>
<dbReference type="Gene3D" id="2.170.130.10">
    <property type="entry name" value="TonB-dependent receptor, plug domain"/>
    <property type="match status" value="1"/>
</dbReference>
<comment type="caution">
    <text evidence="15">The sequence shown here is derived from an EMBL/GenBank/DDBJ whole genome shotgun (WGS) entry which is preliminary data.</text>
</comment>
<evidence type="ECO:0000313" key="16">
    <source>
        <dbReference type="Proteomes" id="UP000218231"/>
    </source>
</evidence>
<evidence type="ECO:0000256" key="10">
    <source>
        <dbReference type="ARBA" id="ARBA00023237"/>
    </source>
</evidence>
<evidence type="ECO:0000256" key="4">
    <source>
        <dbReference type="ARBA" id="ARBA00022692"/>
    </source>
</evidence>
<name>A0A2A2KAV6_9BILA</name>
<evidence type="ECO:0000256" key="3">
    <source>
        <dbReference type="ARBA" id="ARBA00022496"/>
    </source>
</evidence>
<comment type="subcellular location">
    <subcellularLocation>
        <location evidence="1">Cell outer membrane</location>
        <topology evidence="1">Multi-pass membrane protein</topology>
    </subcellularLocation>
</comment>
<dbReference type="InterPro" id="IPR012910">
    <property type="entry name" value="Plug_dom"/>
</dbReference>
<keyword evidence="4" id="KW-0812">Transmembrane</keyword>
<feature type="compositionally biased region" description="Low complexity" evidence="11">
    <location>
        <begin position="870"/>
        <end position="902"/>
    </location>
</feature>
<keyword evidence="9" id="KW-0472">Membrane</keyword>
<dbReference type="PANTHER" id="PTHR32552">
    <property type="entry name" value="FERRICHROME IRON RECEPTOR-RELATED"/>
    <property type="match status" value="1"/>
</dbReference>
<sequence length="960" mass="102398">MKARHYLLTTAALLIAGTAHAQVAPAPADTAANDTAQTDAAPAPDQGQDIVVTGVAQGRNRLDTSISVSSLDADLTSKIPPRNTAEILRNLPGVRVEASGGEGNANISVRGLPVASGGSKFLQLQEDGLPVLEFGDIIFGNADIFIRNDLSLARIESVRGGSASTFASNSPGGIINFISKTGEKDGGSFQLSSGLDYREYRADFAYGGHIDANTRYEMSGFYRIGDGPRHVGYDAMRGGQIKANITREFDGGYIRLYGKYLDDRSIAFLPNPVRVTGSNGDPNYQNVPGFSINEDTLHSRYIQSVLTLDGNNNPVRRQIGDGMHPDVKSVGFEGQFRIADGWNITERFRYSAISGDFVSPFPASVGDAQTTANGFAGANAQLFYASGPLAGQRITNPSALGGNGLLASVVLFDVKLNSLDNITNDLRINGKVDLGGGALSIAAGMYNSRQDVKTDWLWTSFFQTVQGDGRSVLVDIRNAAGVSQTAGGTLYSAAFFGNCCRRSYDVRYTTNAPFAQLGFEVGRLNVDASVRYDFGSAKGGIRGDLPGAVTTRAQDMDGNGVISPAEQTVAFLPANRAPVNYDYNYLSYSAGANYRLSDTLAVFARYSRGGRVNADRLLFGPLVNTTTGALVNGAKPYDFVKQAEGGVKFNSGPIGLYATVFNARTQETNYLLSQQQFTSRDYEATGVELEGRFRRGPFSLTAAGTYTDSKITRDATDATLNGKRPQRQASFVYQATPQVDFGRISVGANVIGTTSSYTQPVNQLKMPAYTQVNGFIVIRPADNVSINVNANNIFNVKGITEAEDAAIPANGLAETGIPVSACAVTSDPLSLRPNAQHRQPAAHRQYGQRQHHADEIVRRRKDPGERRPQQRGQGVGEVEQAQTTNAAAPAGHPRASAIPASPAAAISAASRIAGFRRRVRSDRRPRISAAGNGTMNAIVSRCPIRPGNPARSAAGTMLSK</sequence>
<feature type="domain" description="TonB-dependent receptor-like beta-barrel" evidence="13">
    <location>
        <begin position="283"/>
        <end position="793"/>
    </location>
</feature>
<protein>
    <recommendedName>
        <fullName evidence="17">TonB-dependent receptor plug domain-containing protein</fullName>
    </recommendedName>
</protein>
<keyword evidence="16" id="KW-1185">Reference proteome</keyword>
<accession>A0A2A2KAV6</accession>
<feature type="domain" description="TonB-dependent receptor plug" evidence="14">
    <location>
        <begin position="62"/>
        <end position="174"/>
    </location>
</feature>
<evidence type="ECO:0000256" key="6">
    <source>
        <dbReference type="ARBA" id="ARBA00023004"/>
    </source>
</evidence>
<keyword evidence="10" id="KW-0998">Cell outer membrane</keyword>
<evidence type="ECO:0000256" key="9">
    <source>
        <dbReference type="ARBA" id="ARBA00023136"/>
    </source>
</evidence>
<dbReference type="InterPro" id="IPR000531">
    <property type="entry name" value="Beta-barrel_TonB"/>
</dbReference>
<gene>
    <name evidence="15" type="ORF">WR25_22234</name>
</gene>
<evidence type="ECO:0008006" key="17">
    <source>
        <dbReference type="Google" id="ProtNLM"/>
    </source>
</evidence>
<keyword evidence="6" id="KW-0408">Iron</keyword>
<organism evidence="15 16">
    <name type="scientific">Diploscapter pachys</name>
    <dbReference type="NCBI Taxonomy" id="2018661"/>
    <lineage>
        <taxon>Eukaryota</taxon>
        <taxon>Metazoa</taxon>
        <taxon>Ecdysozoa</taxon>
        <taxon>Nematoda</taxon>
        <taxon>Chromadorea</taxon>
        <taxon>Rhabditida</taxon>
        <taxon>Rhabditina</taxon>
        <taxon>Rhabditomorpha</taxon>
        <taxon>Rhabditoidea</taxon>
        <taxon>Rhabditidae</taxon>
        <taxon>Diploscapter</taxon>
    </lineage>
</organism>
<feature type="region of interest" description="Disordered" evidence="11">
    <location>
        <begin position="939"/>
        <end position="960"/>
    </location>
</feature>
<evidence type="ECO:0000259" key="14">
    <source>
        <dbReference type="Pfam" id="PF07715"/>
    </source>
</evidence>
<dbReference type="InterPro" id="IPR039426">
    <property type="entry name" value="TonB-dep_rcpt-like"/>
</dbReference>
<keyword evidence="5 12" id="KW-0732">Signal</keyword>
<feature type="region of interest" description="Disordered" evidence="11">
    <location>
        <begin position="830"/>
        <end position="902"/>
    </location>
</feature>
<dbReference type="InterPro" id="IPR036942">
    <property type="entry name" value="Beta-barrel_TonB_sf"/>
</dbReference>
<proteinExistence type="predicted"/>
<feature type="signal peptide" evidence="12">
    <location>
        <begin position="1"/>
        <end position="21"/>
    </location>
</feature>
<feature type="chain" id="PRO_5013240131" description="TonB-dependent receptor plug domain-containing protein" evidence="12">
    <location>
        <begin position="22"/>
        <end position="960"/>
    </location>
</feature>
<dbReference type="AlphaFoldDB" id="A0A2A2KAV6"/>
<evidence type="ECO:0000256" key="12">
    <source>
        <dbReference type="SAM" id="SignalP"/>
    </source>
</evidence>
<evidence type="ECO:0000256" key="1">
    <source>
        <dbReference type="ARBA" id="ARBA00004571"/>
    </source>
</evidence>
<dbReference type="InterPro" id="IPR037066">
    <property type="entry name" value="Plug_dom_sf"/>
</dbReference>
<dbReference type="GO" id="GO:0015344">
    <property type="term" value="F:siderophore uptake transmembrane transporter activity"/>
    <property type="evidence" value="ECO:0007669"/>
    <property type="project" value="TreeGrafter"/>
</dbReference>
<feature type="region of interest" description="Disordered" evidence="11">
    <location>
        <begin position="26"/>
        <end position="46"/>
    </location>
</feature>